<evidence type="ECO:0000256" key="13">
    <source>
        <dbReference type="SAM" id="MobiDB-lite"/>
    </source>
</evidence>
<evidence type="ECO:0000256" key="6">
    <source>
        <dbReference type="ARBA" id="ARBA00023125"/>
    </source>
</evidence>
<evidence type="ECO:0000256" key="12">
    <source>
        <dbReference type="RuleBase" id="RU000682"/>
    </source>
</evidence>
<dbReference type="Gene3D" id="1.10.10.60">
    <property type="entry name" value="Homeodomain-like"/>
    <property type="match status" value="2"/>
</dbReference>
<dbReference type="InterPro" id="IPR021918">
    <property type="entry name" value="DUF3528"/>
</dbReference>
<comment type="function">
    <text evidence="1">Sequence-specific transcription factor which is part of a developmental regulatory system that provides cells with specific positional identities on the anterior-posterior axis.</text>
</comment>
<evidence type="ECO:0000256" key="7">
    <source>
        <dbReference type="ARBA" id="ARBA00023155"/>
    </source>
</evidence>
<feature type="compositionally biased region" description="Basic and acidic residues" evidence="13">
    <location>
        <begin position="369"/>
        <end position="392"/>
    </location>
</feature>
<dbReference type="SMART" id="SM00389">
    <property type="entry name" value="HOX"/>
    <property type="match status" value="2"/>
</dbReference>
<name>A0A4U1FRT4_MONMO</name>
<dbReference type="GO" id="GO:0000981">
    <property type="term" value="F:DNA-binding transcription factor activity, RNA polymerase II-specific"/>
    <property type="evidence" value="ECO:0007669"/>
    <property type="project" value="InterPro"/>
</dbReference>
<keyword evidence="7 11" id="KW-0371">Homeobox</keyword>
<keyword evidence="8" id="KW-0804">Transcription</keyword>
<comment type="caution">
    <text evidence="15">The sequence shown here is derived from an EMBL/GenBank/DDBJ whole genome shotgun (WGS) entry which is preliminary data.</text>
</comment>
<dbReference type="InterPro" id="IPR009057">
    <property type="entry name" value="Homeodomain-like_sf"/>
</dbReference>
<dbReference type="Pfam" id="PF12045">
    <property type="entry name" value="DUF3528"/>
    <property type="match status" value="1"/>
</dbReference>
<dbReference type="GO" id="GO:0005654">
    <property type="term" value="C:nucleoplasm"/>
    <property type="evidence" value="ECO:0007669"/>
    <property type="project" value="UniProtKB-ARBA"/>
</dbReference>
<evidence type="ECO:0000313" key="15">
    <source>
        <dbReference type="EMBL" id="TKC52714.1"/>
    </source>
</evidence>
<dbReference type="PROSITE" id="PS00027">
    <property type="entry name" value="HOMEOBOX_1"/>
    <property type="match status" value="2"/>
</dbReference>
<protein>
    <recommendedName>
        <fullName evidence="10">Homeobox protein Hox-C10</fullName>
    </recommendedName>
</protein>
<feature type="compositionally biased region" description="Polar residues" evidence="13">
    <location>
        <begin position="597"/>
        <end position="612"/>
    </location>
</feature>
<evidence type="ECO:0000256" key="9">
    <source>
        <dbReference type="ARBA" id="ARBA00023242"/>
    </source>
</evidence>
<dbReference type="InterPro" id="IPR020479">
    <property type="entry name" value="HD_metazoa"/>
</dbReference>
<feature type="domain" description="Homeobox" evidence="14">
    <location>
        <begin position="659"/>
        <end position="719"/>
    </location>
</feature>
<dbReference type="AlphaFoldDB" id="A0A4U1FRT4"/>
<dbReference type="FunFam" id="1.10.10.60:FF:000166">
    <property type="entry name" value="homeobox protein Hox-C11"/>
    <property type="match status" value="1"/>
</dbReference>
<feature type="compositionally biased region" description="Low complexity" evidence="13">
    <location>
        <begin position="205"/>
        <end position="214"/>
    </location>
</feature>
<comment type="similarity">
    <text evidence="3">Belongs to the Abd-B homeobox family.</text>
</comment>
<keyword evidence="4" id="KW-0217">Developmental protein</keyword>
<dbReference type="EMBL" id="RWIC01000023">
    <property type="protein sequence ID" value="TKC52714.1"/>
    <property type="molecule type" value="Genomic_DNA"/>
</dbReference>
<evidence type="ECO:0000256" key="4">
    <source>
        <dbReference type="ARBA" id="ARBA00022473"/>
    </source>
</evidence>
<dbReference type="PRINTS" id="PR00024">
    <property type="entry name" value="HOMEOBOX"/>
</dbReference>
<reference evidence="16" key="1">
    <citation type="journal article" date="2019" name="IScience">
        <title>Narwhal Genome Reveals Long-Term Low Genetic Diversity despite Current Large Abundance Size.</title>
        <authorList>
            <person name="Westbury M.V."/>
            <person name="Petersen B."/>
            <person name="Garde E."/>
            <person name="Heide-Jorgensen M.P."/>
            <person name="Lorenzen E.D."/>
        </authorList>
    </citation>
    <scope>NUCLEOTIDE SEQUENCE [LARGE SCALE GENOMIC DNA]</scope>
</reference>
<comment type="subcellular location">
    <subcellularLocation>
        <location evidence="2 11 12">Nucleus</location>
    </subcellularLocation>
</comment>
<sequence length="735" mass="81742">IRSKTSIWSRQEKRTMFNSVNLGNFCSPSRKERGADFGERGSCASNLYLPSCTYYVPEFSTVSSFLPQAPSRQISYPYPAQVPPVREVSYGLEPSGKWHHRNSYSSCYAAADELMHRECLPPSTVTEILMKNEGSYGGHHHPSAPHAAPAGFYSSVNKNSVLPQAFDRFFDNAYCGGGDAPAEPPCPGKGEAKGEPEAPPASGLASRAEAGPEAAEAEEENTNPSSSGSAHSAAKEPAKGAAPNAPRTRKKRCPYSKFQIRELEREFFFNVYINKEKRLQLSRMLNLTDRQVKIWFQNRRMKEKKLSRDRLQYFSGNPLLPSPLKTLNAPKAEEVEAGRQSPAEEDRRVKSHGRQEAQLLIPAALPGSRYREEGHGDQSSRGREVGQKDPSPKPHPTPIPGEEVGAGAKARKRGGERYSRSAGMYMQSGSDFNCGVMRGCGLAPSLSKRDEGSSPNLALNTYPSYLSQLDSWGDPKAAYRLEQPVGRPLSSCSYPPSVKEENVCCVYSAEKRAKSGPEAALYSHTLQESCLGEHEVPVPSYYRASPSYSALDKPPHCAGANDFEAPFEQRASLNPRAEHLESPQLRGKVSFPETPKSDSQTPSPNEIKTEQSLAGPKGSPLESEKDRAKTADSSPDTSDNEAKEEIKAENTTGNWLTAKSGRKKRCPYTKHQTLELEKEFLFNMYLTRERRLEISKTINLTDRQVKIWFQNRRMKLKKMNRENRIRELTSNFNFT</sequence>
<keyword evidence="6 11" id="KW-0238">DNA-binding</keyword>
<dbReference type="CDD" id="cd00086">
    <property type="entry name" value="homeodomain"/>
    <property type="match status" value="2"/>
</dbReference>
<dbReference type="GO" id="GO:0000978">
    <property type="term" value="F:RNA polymerase II cis-regulatory region sequence-specific DNA binding"/>
    <property type="evidence" value="ECO:0007669"/>
    <property type="project" value="TreeGrafter"/>
</dbReference>
<keyword evidence="5" id="KW-0805">Transcription regulation</keyword>
<dbReference type="SUPFAM" id="SSF46689">
    <property type="entry name" value="Homeodomain-like"/>
    <property type="match status" value="2"/>
</dbReference>
<dbReference type="PANTHER" id="PTHR45874:SF2">
    <property type="entry name" value="HOMEOBOX PROTEIN HOX-C10"/>
    <property type="match status" value="1"/>
</dbReference>
<evidence type="ECO:0000256" key="10">
    <source>
        <dbReference type="ARBA" id="ARBA00040961"/>
    </source>
</evidence>
<dbReference type="Proteomes" id="UP000308365">
    <property type="component" value="Unassembled WGS sequence"/>
</dbReference>
<accession>A0A4U1FRT4</accession>
<feature type="compositionally biased region" description="Basic and acidic residues" evidence="13">
    <location>
        <begin position="331"/>
        <end position="348"/>
    </location>
</feature>
<dbReference type="FunFam" id="1.10.10.60:FF:000018">
    <property type="entry name" value="Homeobox A10"/>
    <property type="match status" value="1"/>
</dbReference>
<dbReference type="InterPro" id="IPR017970">
    <property type="entry name" value="Homeobox_CS"/>
</dbReference>
<evidence type="ECO:0000256" key="5">
    <source>
        <dbReference type="ARBA" id="ARBA00023015"/>
    </source>
</evidence>
<feature type="non-terminal residue" evidence="15">
    <location>
        <position position="1"/>
    </location>
</feature>
<evidence type="ECO:0000256" key="8">
    <source>
        <dbReference type="ARBA" id="ARBA00023163"/>
    </source>
</evidence>
<evidence type="ECO:0000259" key="14">
    <source>
        <dbReference type="PROSITE" id="PS50071"/>
    </source>
</evidence>
<dbReference type="InterPro" id="IPR001356">
    <property type="entry name" value="HD"/>
</dbReference>
<feature type="DNA-binding region" description="Homeobox" evidence="11">
    <location>
        <begin position="248"/>
        <end position="307"/>
    </location>
</feature>
<feature type="region of interest" description="Disordered" evidence="13">
    <location>
        <begin position="181"/>
        <end position="253"/>
    </location>
</feature>
<organism evidence="15 16">
    <name type="scientific">Monodon monoceros</name>
    <name type="common">Narwhal</name>
    <name type="synonym">Ceratodon monodon</name>
    <dbReference type="NCBI Taxonomy" id="40151"/>
    <lineage>
        <taxon>Eukaryota</taxon>
        <taxon>Metazoa</taxon>
        <taxon>Chordata</taxon>
        <taxon>Craniata</taxon>
        <taxon>Vertebrata</taxon>
        <taxon>Euteleostomi</taxon>
        <taxon>Mammalia</taxon>
        <taxon>Eutheria</taxon>
        <taxon>Laurasiatheria</taxon>
        <taxon>Artiodactyla</taxon>
        <taxon>Whippomorpha</taxon>
        <taxon>Cetacea</taxon>
        <taxon>Odontoceti</taxon>
        <taxon>Monodontidae</taxon>
        <taxon>Monodon</taxon>
    </lineage>
</organism>
<keyword evidence="9 11" id="KW-0539">Nucleus</keyword>
<evidence type="ECO:0000256" key="2">
    <source>
        <dbReference type="ARBA" id="ARBA00004123"/>
    </source>
</evidence>
<feature type="region of interest" description="Disordered" evidence="13">
    <location>
        <begin position="578"/>
        <end position="664"/>
    </location>
</feature>
<feature type="region of interest" description="Disordered" evidence="13">
    <location>
        <begin position="307"/>
        <end position="420"/>
    </location>
</feature>
<evidence type="ECO:0000256" key="11">
    <source>
        <dbReference type="PROSITE-ProRule" id="PRU00108"/>
    </source>
</evidence>
<dbReference type="InterPro" id="IPR046333">
    <property type="entry name" value="HXA10/ABDB-like"/>
</dbReference>
<feature type="domain" description="Homeobox" evidence="14">
    <location>
        <begin position="246"/>
        <end position="306"/>
    </location>
</feature>
<dbReference type="Pfam" id="PF00046">
    <property type="entry name" value="Homeodomain"/>
    <property type="match status" value="2"/>
</dbReference>
<evidence type="ECO:0000313" key="16">
    <source>
        <dbReference type="Proteomes" id="UP000308365"/>
    </source>
</evidence>
<dbReference type="PANTHER" id="PTHR45874">
    <property type="entry name" value="HOMEOBOX PROTEIN ABDOMINAL-B"/>
    <property type="match status" value="1"/>
</dbReference>
<dbReference type="PROSITE" id="PS50071">
    <property type="entry name" value="HOMEOBOX_2"/>
    <property type="match status" value="2"/>
</dbReference>
<gene>
    <name evidence="15" type="ORF">EI555_004574</name>
</gene>
<evidence type="ECO:0000256" key="3">
    <source>
        <dbReference type="ARBA" id="ARBA00006317"/>
    </source>
</evidence>
<feature type="DNA-binding region" description="Homeobox" evidence="11">
    <location>
        <begin position="661"/>
        <end position="720"/>
    </location>
</feature>
<evidence type="ECO:0000256" key="1">
    <source>
        <dbReference type="ARBA" id="ARBA00003263"/>
    </source>
</evidence>
<proteinExistence type="inferred from homology"/>